<proteinExistence type="inferred from homology"/>
<evidence type="ECO:0000256" key="7">
    <source>
        <dbReference type="ARBA" id="ARBA00022801"/>
    </source>
</evidence>
<evidence type="ECO:0000256" key="5">
    <source>
        <dbReference type="ARBA" id="ARBA00022723"/>
    </source>
</evidence>
<dbReference type="GO" id="GO:0044715">
    <property type="term" value="F:8-oxo-dGDP phosphatase activity"/>
    <property type="evidence" value="ECO:0007669"/>
    <property type="project" value="TreeGrafter"/>
</dbReference>
<evidence type="ECO:0000256" key="3">
    <source>
        <dbReference type="ARBA" id="ARBA00022457"/>
    </source>
</evidence>
<keyword evidence="5" id="KW-0479">Metal-binding</keyword>
<evidence type="ECO:0000256" key="15">
    <source>
        <dbReference type="ARBA" id="ARBA00041979"/>
    </source>
</evidence>
<evidence type="ECO:0000256" key="1">
    <source>
        <dbReference type="ARBA" id="ARBA00001946"/>
    </source>
</evidence>
<dbReference type="PRINTS" id="PR00502">
    <property type="entry name" value="NUDIXFAMILY"/>
</dbReference>
<dbReference type="InterPro" id="IPR015797">
    <property type="entry name" value="NUDIX_hydrolase-like_dom_sf"/>
</dbReference>
<dbReference type="GO" id="GO:0046872">
    <property type="term" value="F:metal ion binding"/>
    <property type="evidence" value="ECO:0007669"/>
    <property type="project" value="UniProtKB-KW"/>
</dbReference>
<evidence type="ECO:0000256" key="13">
    <source>
        <dbReference type="ARBA" id="ARBA00040794"/>
    </source>
</evidence>
<dbReference type="SUPFAM" id="SSF55811">
    <property type="entry name" value="Nudix"/>
    <property type="match status" value="1"/>
</dbReference>
<reference evidence="20 21" key="1">
    <citation type="submission" date="2012-06" db="EMBL/GenBank/DDBJ databases">
        <title>Complete genome of Terriglobus roseus DSM 18391.</title>
        <authorList>
            <consortium name="US DOE Joint Genome Institute (JGI-PGF)"/>
            <person name="Lucas S."/>
            <person name="Copeland A."/>
            <person name="Lapidus A."/>
            <person name="Glavina del Rio T."/>
            <person name="Dalin E."/>
            <person name="Tice H."/>
            <person name="Bruce D."/>
            <person name="Goodwin L."/>
            <person name="Pitluck S."/>
            <person name="Peters L."/>
            <person name="Mikhailova N."/>
            <person name="Munk A.C.C."/>
            <person name="Kyrpides N."/>
            <person name="Mavromatis K."/>
            <person name="Ivanova N."/>
            <person name="Brettin T."/>
            <person name="Detter J.C."/>
            <person name="Han C."/>
            <person name="Larimer F."/>
            <person name="Land M."/>
            <person name="Hauser L."/>
            <person name="Markowitz V."/>
            <person name="Cheng J.-F."/>
            <person name="Hugenholtz P."/>
            <person name="Woyke T."/>
            <person name="Wu D."/>
            <person name="Brambilla E."/>
            <person name="Klenk H.-P."/>
            <person name="Eisen J.A."/>
        </authorList>
    </citation>
    <scope>NUCLEOTIDE SEQUENCE [LARGE SCALE GENOMIC DNA]</scope>
    <source>
        <strain evidence="21">DSM 18391 / NRRL B-41598 / KBS 63</strain>
    </source>
</reference>
<evidence type="ECO:0000313" key="20">
    <source>
        <dbReference type="EMBL" id="AFL89014.1"/>
    </source>
</evidence>
<dbReference type="InterPro" id="IPR047127">
    <property type="entry name" value="MutT-like"/>
</dbReference>
<feature type="region of interest" description="Disordered" evidence="18">
    <location>
        <begin position="1"/>
        <end position="21"/>
    </location>
</feature>
<comment type="cofactor">
    <cofactor evidence="1">
        <name>Mg(2+)</name>
        <dbReference type="ChEBI" id="CHEBI:18420"/>
    </cofactor>
</comment>
<dbReference type="EMBL" id="CP003379">
    <property type="protein sequence ID" value="AFL89014.1"/>
    <property type="molecule type" value="Genomic_DNA"/>
</dbReference>
<accession>I3ZIE6</accession>
<feature type="domain" description="Nudix hydrolase" evidence="19">
    <location>
        <begin position="25"/>
        <end position="163"/>
    </location>
</feature>
<evidence type="ECO:0000256" key="12">
    <source>
        <dbReference type="ARBA" id="ARBA00038905"/>
    </source>
</evidence>
<protein>
    <recommendedName>
        <fullName evidence="13">8-oxo-dGTP diphosphatase</fullName>
        <ecNumber evidence="12">3.6.1.55</ecNumber>
    </recommendedName>
    <alternativeName>
        <fullName evidence="16">7,8-dihydro-8-oxoguanine-triphosphatase</fullName>
    </alternativeName>
    <alternativeName>
        <fullName evidence="15">Mutator protein MutT</fullName>
    </alternativeName>
    <alternativeName>
        <fullName evidence="14">dGTP pyrophosphohydrolase</fullName>
    </alternativeName>
</protein>
<dbReference type="GO" id="GO:0006260">
    <property type="term" value="P:DNA replication"/>
    <property type="evidence" value="ECO:0007669"/>
    <property type="project" value="UniProtKB-KW"/>
</dbReference>
<dbReference type="Pfam" id="PF00293">
    <property type="entry name" value="NUDIX"/>
    <property type="match status" value="1"/>
</dbReference>
<keyword evidence="9" id="KW-0234">DNA repair</keyword>
<dbReference type="GO" id="GO:0035539">
    <property type="term" value="F:8-oxo-7,8-dihydrodeoxyguanosine triphosphate pyrophosphatase activity"/>
    <property type="evidence" value="ECO:0007669"/>
    <property type="project" value="UniProtKB-EC"/>
</dbReference>
<keyword evidence="21" id="KW-1185">Reference proteome</keyword>
<keyword evidence="8" id="KW-0460">Magnesium</keyword>
<dbReference type="GO" id="GO:0044716">
    <property type="term" value="F:8-oxo-GDP phosphatase activity"/>
    <property type="evidence" value="ECO:0007669"/>
    <property type="project" value="TreeGrafter"/>
</dbReference>
<dbReference type="PANTHER" id="PTHR47707">
    <property type="entry name" value="8-OXO-DGTP DIPHOSPHATASE"/>
    <property type="match status" value="1"/>
</dbReference>
<comment type="catalytic activity">
    <reaction evidence="11">
        <text>8-oxo-GTP + H2O = 8-oxo-GMP + diphosphate + H(+)</text>
        <dbReference type="Rhea" id="RHEA:67616"/>
        <dbReference type="ChEBI" id="CHEBI:15377"/>
        <dbReference type="ChEBI" id="CHEBI:15378"/>
        <dbReference type="ChEBI" id="CHEBI:33019"/>
        <dbReference type="ChEBI" id="CHEBI:143553"/>
        <dbReference type="ChEBI" id="CHEBI:145694"/>
    </reaction>
</comment>
<dbReference type="PANTHER" id="PTHR47707:SF1">
    <property type="entry name" value="NUDIX HYDROLASE FAMILY PROTEIN"/>
    <property type="match status" value="1"/>
</dbReference>
<comment type="catalytic activity">
    <reaction evidence="10">
        <text>8-oxo-dGTP + H2O = 8-oxo-dGMP + diphosphate + H(+)</text>
        <dbReference type="Rhea" id="RHEA:31575"/>
        <dbReference type="ChEBI" id="CHEBI:15377"/>
        <dbReference type="ChEBI" id="CHEBI:15378"/>
        <dbReference type="ChEBI" id="CHEBI:33019"/>
        <dbReference type="ChEBI" id="CHEBI:63224"/>
        <dbReference type="ChEBI" id="CHEBI:77896"/>
        <dbReference type="EC" id="3.6.1.55"/>
    </reaction>
</comment>
<comment type="similarity">
    <text evidence="2 17">Belongs to the Nudix hydrolase family.</text>
</comment>
<dbReference type="STRING" id="926566.Terro_2778"/>
<dbReference type="InterPro" id="IPR000086">
    <property type="entry name" value="NUDIX_hydrolase_dom"/>
</dbReference>
<dbReference type="GO" id="GO:0006281">
    <property type="term" value="P:DNA repair"/>
    <property type="evidence" value="ECO:0007669"/>
    <property type="project" value="UniProtKB-KW"/>
</dbReference>
<dbReference type="HOGENOM" id="CLU_037162_19_2_0"/>
<gene>
    <name evidence="20" type="ordered locus">Terro_2778</name>
</gene>
<dbReference type="Gene3D" id="3.90.79.10">
    <property type="entry name" value="Nucleoside Triphosphate Pyrophosphohydrolase"/>
    <property type="match status" value="1"/>
</dbReference>
<dbReference type="Proteomes" id="UP000006056">
    <property type="component" value="Chromosome"/>
</dbReference>
<evidence type="ECO:0000256" key="6">
    <source>
        <dbReference type="ARBA" id="ARBA00022763"/>
    </source>
</evidence>
<dbReference type="RefSeq" id="WP_014786278.1">
    <property type="nucleotide sequence ID" value="NC_018014.1"/>
</dbReference>
<evidence type="ECO:0000256" key="4">
    <source>
        <dbReference type="ARBA" id="ARBA00022705"/>
    </source>
</evidence>
<evidence type="ECO:0000313" key="21">
    <source>
        <dbReference type="Proteomes" id="UP000006056"/>
    </source>
</evidence>
<dbReference type="CDD" id="cd03425">
    <property type="entry name" value="NUDIX_MutT_NudA_like"/>
    <property type="match status" value="1"/>
</dbReference>
<keyword evidence="6" id="KW-0227">DNA damage</keyword>
<dbReference type="GO" id="GO:0008413">
    <property type="term" value="F:8-oxo-7,8-dihydroguanosine triphosphate pyrophosphatase activity"/>
    <property type="evidence" value="ECO:0007669"/>
    <property type="project" value="TreeGrafter"/>
</dbReference>
<keyword evidence="7 17" id="KW-0378">Hydrolase</keyword>
<evidence type="ECO:0000256" key="17">
    <source>
        <dbReference type="RuleBase" id="RU003476"/>
    </source>
</evidence>
<evidence type="ECO:0000256" key="2">
    <source>
        <dbReference type="ARBA" id="ARBA00005582"/>
    </source>
</evidence>
<sequence length="163" mass="18211">MKKKEAIRRLDARRNGAAGPRPPKALRMVVAALILRTDENGCEEVLICQRKADQPMALKWEFPGGKIEAGEGPEEALHRELNEELGIFAEIGPPLTRIRHNYRNGGAVDLQFFIVRSFTGALENRIFRQILWSGFGALPEYDFLAADLGLIRDLADGKLKVSD</sequence>
<dbReference type="PROSITE" id="PS51462">
    <property type="entry name" value="NUDIX"/>
    <property type="match status" value="1"/>
</dbReference>
<organism evidence="20 21">
    <name type="scientific">Terriglobus roseus (strain DSM 18391 / NRRL B-41598 / KBS 63)</name>
    <dbReference type="NCBI Taxonomy" id="926566"/>
    <lineage>
        <taxon>Bacteria</taxon>
        <taxon>Pseudomonadati</taxon>
        <taxon>Acidobacteriota</taxon>
        <taxon>Terriglobia</taxon>
        <taxon>Terriglobales</taxon>
        <taxon>Acidobacteriaceae</taxon>
        <taxon>Terriglobus</taxon>
    </lineage>
</organism>
<evidence type="ECO:0000259" key="19">
    <source>
        <dbReference type="PROSITE" id="PS51462"/>
    </source>
</evidence>
<evidence type="ECO:0000256" key="14">
    <source>
        <dbReference type="ARBA" id="ARBA00041592"/>
    </source>
</evidence>
<keyword evidence="3" id="KW-0515">Mutator protein</keyword>
<dbReference type="KEGG" id="trs:Terro_2778"/>
<name>I3ZIE6_TERRK</name>
<evidence type="ECO:0000256" key="11">
    <source>
        <dbReference type="ARBA" id="ARBA00036904"/>
    </source>
</evidence>
<dbReference type="PROSITE" id="PS00893">
    <property type="entry name" value="NUDIX_BOX"/>
    <property type="match status" value="1"/>
</dbReference>
<evidence type="ECO:0000256" key="8">
    <source>
        <dbReference type="ARBA" id="ARBA00022842"/>
    </source>
</evidence>
<dbReference type="eggNOG" id="COG0494">
    <property type="taxonomic scope" value="Bacteria"/>
</dbReference>
<dbReference type="InterPro" id="IPR020476">
    <property type="entry name" value="Nudix_hydrolase"/>
</dbReference>
<dbReference type="AlphaFoldDB" id="I3ZIE6"/>
<dbReference type="InterPro" id="IPR020084">
    <property type="entry name" value="NUDIX_hydrolase_CS"/>
</dbReference>
<dbReference type="EC" id="3.6.1.55" evidence="12"/>
<evidence type="ECO:0000256" key="10">
    <source>
        <dbReference type="ARBA" id="ARBA00035861"/>
    </source>
</evidence>
<evidence type="ECO:0000256" key="9">
    <source>
        <dbReference type="ARBA" id="ARBA00023204"/>
    </source>
</evidence>
<evidence type="ECO:0000256" key="16">
    <source>
        <dbReference type="ARBA" id="ARBA00042798"/>
    </source>
</evidence>
<keyword evidence="4" id="KW-0235">DNA replication</keyword>
<evidence type="ECO:0000256" key="18">
    <source>
        <dbReference type="SAM" id="MobiDB-lite"/>
    </source>
</evidence>